<reference key="2">
    <citation type="submission" date="2011-05" db="EMBL/GenBank/DDBJ databases">
        <title>The Genome Sequence of Magnaporthe oryzae 70-15.</title>
        <authorList>
            <consortium name="The Broad Institute Genome Sequencing Platform"/>
            <person name="Ma L.-J."/>
            <person name="Dead R."/>
            <person name="Young S.K."/>
            <person name="Zeng Q."/>
            <person name="Gargeya S."/>
            <person name="Fitzgerald M."/>
            <person name="Haas B."/>
            <person name="Abouelleil A."/>
            <person name="Alvarado L."/>
            <person name="Arachchi H.M."/>
            <person name="Berlin A."/>
            <person name="Brown A."/>
            <person name="Chapman S.B."/>
            <person name="Chen Z."/>
            <person name="Dunbar C."/>
            <person name="Freedman E."/>
            <person name="Gearin G."/>
            <person name="Gellesch M."/>
            <person name="Goldberg J."/>
            <person name="Griggs A."/>
            <person name="Gujja S."/>
            <person name="Heiman D."/>
            <person name="Howarth C."/>
            <person name="Larson L."/>
            <person name="Lui A."/>
            <person name="MacDonald P.J.P."/>
            <person name="Mehta T."/>
            <person name="Montmayeur A."/>
            <person name="Murphy C."/>
            <person name="Neiman D."/>
            <person name="Pearson M."/>
            <person name="Priest M."/>
            <person name="Roberts A."/>
            <person name="Saif S."/>
            <person name="Shea T."/>
            <person name="Shenoy N."/>
            <person name="Sisk P."/>
            <person name="Stolte C."/>
            <person name="Sykes S."/>
            <person name="Yandava C."/>
            <person name="Wortman J."/>
            <person name="Nusbaum C."/>
            <person name="Birren B."/>
        </authorList>
    </citation>
    <scope>NUCLEOTIDE SEQUENCE</scope>
    <source>
        <strain>70-15</strain>
    </source>
</reference>
<dbReference type="GeneID" id="2676275"/>
<keyword evidence="2" id="KW-1185">Reference proteome</keyword>
<dbReference type="AlphaFoldDB" id="G4NBM6"/>
<dbReference type="KEGG" id="mgr:MGG_10777"/>
<gene>
    <name evidence="1" type="ORF">MGG_10777</name>
</gene>
<protein>
    <submittedName>
        <fullName evidence="1">Uncharacterized protein</fullName>
    </submittedName>
</protein>
<dbReference type="InParanoid" id="G4NBM6"/>
<reference evidence="1 2" key="1">
    <citation type="journal article" date="2005" name="Nature">
        <title>The genome sequence of the rice blast fungus Magnaporthe grisea.</title>
        <authorList>
            <person name="Dean R.A."/>
            <person name="Talbot N.J."/>
            <person name="Ebbole D.J."/>
            <person name="Farman M.L."/>
            <person name="Mitchell T.K."/>
            <person name="Orbach M.J."/>
            <person name="Thon M."/>
            <person name="Kulkarni R."/>
            <person name="Xu J.R."/>
            <person name="Pan H."/>
            <person name="Read N.D."/>
            <person name="Lee Y.H."/>
            <person name="Carbone I."/>
            <person name="Brown D."/>
            <person name="Oh Y.Y."/>
            <person name="Donofrio N."/>
            <person name="Jeong J.S."/>
            <person name="Soanes D.M."/>
            <person name="Djonovic S."/>
            <person name="Kolomiets E."/>
            <person name="Rehmeyer C."/>
            <person name="Li W."/>
            <person name="Harding M."/>
            <person name="Kim S."/>
            <person name="Lebrun M.H."/>
            <person name="Bohnert H."/>
            <person name="Coughlan S."/>
            <person name="Butler J."/>
            <person name="Calvo S."/>
            <person name="Ma L.J."/>
            <person name="Nicol R."/>
            <person name="Purcell S."/>
            <person name="Nusbaum C."/>
            <person name="Galagan J.E."/>
            <person name="Birren B.W."/>
        </authorList>
    </citation>
    <scope>NUCLEOTIDE SEQUENCE [LARGE SCALE GENOMIC DNA]</scope>
    <source>
        <strain evidence="2">70-15 / ATCC MYA-4617 / FGSC 8958</strain>
    </source>
</reference>
<organism evidence="1 2">
    <name type="scientific">Pyricularia oryzae (strain 70-15 / ATCC MYA-4617 / FGSC 8958)</name>
    <name type="common">Rice blast fungus</name>
    <name type="synonym">Magnaporthe oryzae</name>
    <dbReference type="NCBI Taxonomy" id="242507"/>
    <lineage>
        <taxon>Eukaryota</taxon>
        <taxon>Fungi</taxon>
        <taxon>Dikarya</taxon>
        <taxon>Ascomycota</taxon>
        <taxon>Pezizomycotina</taxon>
        <taxon>Sordariomycetes</taxon>
        <taxon>Sordariomycetidae</taxon>
        <taxon>Magnaporthales</taxon>
        <taxon>Pyriculariaceae</taxon>
        <taxon>Pyricularia</taxon>
    </lineage>
</organism>
<evidence type="ECO:0000313" key="2">
    <source>
        <dbReference type="Proteomes" id="UP000009058"/>
    </source>
</evidence>
<dbReference type="Proteomes" id="UP000009058">
    <property type="component" value="Chromosome 5"/>
</dbReference>
<evidence type="ECO:0000313" key="1">
    <source>
        <dbReference type="EMBL" id="EHA48131.1"/>
    </source>
</evidence>
<sequence length="105" mass="11569">MTRSFWVLLPDTLESWVENTATLRHASEVNSLRLKDAANKGYRVVPKIVPVGGGQCTLPTHVNLQQAAEAMEALGVWNAWASPIVPPDCRDAKIAARKRIPITPR</sequence>
<dbReference type="EMBL" id="CM001235">
    <property type="protein sequence ID" value="EHA48131.1"/>
    <property type="molecule type" value="Genomic_DNA"/>
</dbReference>
<proteinExistence type="predicted"/>
<accession>G4NBM6</accession>
<dbReference type="VEuPathDB" id="FungiDB:MGG_10777"/>
<dbReference type="RefSeq" id="XP_003717715.1">
    <property type="nucleotide sequence ID" value="XM_003717667.1"/>
</dbReference>
<name>G4NBM6_PYRO7</name>
<dbReference type="HOGENOM" id="CLU_2237130_0_0_1"/>